<reference evidence="2" key="1">
    <citation type="submission" date="2023-03" db="EMBL/GenBank/DDBJ databases">
        <title>Massive genome expansion in bonnet fungi (Mycena s.s.) driven by repeated elements and novel gene families across ecological guilds.</title>
        <authorList>
            <consortium name="Lawrence Berkeley National Laboratory"/>
            <person name="Harder C.B."/>
            <person name="Miyauchi S."/>
            <person name="Viragh M."/>
            <person name="Kuo A."/>
            <person name="Thoen E."/>
            <person name="Andreopoulos B."/>
            <person name="Lu D."/>
            <person name="Skrede I."/>
            <person name="Drula E."/>
            <person name="Henrissat B."/>
            <person name="Morin E."/>
            <person name="Kohler A."/>
            <person name="Barry K."/>
            <person name="LaButti K."/>
            <person name="Morin E."/>
            <person name="Salamov A."/>
            <person name="Lipzen A."/>
            <person name="Mereny Z."/>
            <person name="Hegedus B."/>
            <person name="Baldrian P."/>
            <person name="Stursova M."/>
            <person name="Weitz H."/>
            <person name="Taylor A."/>
            <person name="Grigoriev I.V."/>
            <person name="Nagy L.G."/>
            <person name="Martin F."/>
            <person name="Kauserud H."/>
        </authorList>
    </citation>
    <scope>NUCLEOTIDE SEQUENCE</scope>
    <source>
        <strain evidence="2">CBHHK173m</strain>
    </source>
</reference>
<sequence>MLSPPEASSSSTPSSPSSPSPSSPSAARRAPSDVFRPRLPLDPFAPHTAHAPHPAPPRIDPDAPWPARDLPALAEIFAAGPRVLLVLGAPAPHALLPLLRSPTFAGSLVLYVTHAPPSRAAFPAPGVLQPALRILRLRARLDSTAPAFALALVAVLDAAAAVGRAWRASPDPGPPDIIQLAQDAAGAFAVPEPLADTPGAQLAPELLHPAASFTPRSSRLAPTPAPARPISIVPPPRPLSSASLSALSVASSARSSRPPSLAPSVSSTASASSRRRSRRASKSAPSAAHIAGADDGTRAFDALLSFLPPAHPEKAVLKHVVLVSTLAGAFLAGPAFSPSPTPHSNSNSTSNSTSRRASRAYSGQWGTPYAHGLSAPGSAASIPLIDTSSRAPSPAPSSAPSLGPGHASVRSSFRASFLGFVSRSTPPSPRGSVLDLNSTEAEAETGAPRREDKARDAWVRAHIVHVLPASYRSAKLTGALGAFLGSFSPSPPAAASASGSASEHGHGHGHGYGGGRERERERGAKAYVVSERALREVEGVLVGGIDGEAGARGGAWVAGVLESRATTPDRESEEGGDGGLENGNGNGNADEMEREREIRRRGQERERERGAGGKHPYGLPTPPSSDEGQGQGQAGARSATTSTSTSTSSSSEAPAADSSTPPIPHKNGTAQRRASASASASPVQTPPPPKPAKLRRASRSVGSAGASPPASPVHAGASPPASPVHAGAVYGSPAGAAGTPDADAERTPRPASSLPPPALASASGRRRSGSVPDGLAPPGTHPLAASQSATPGGGADGPGKPANARRGSRFFGLGARAGAGRSSPDLRGMAQRVPGVQVQNGEREKGRRGGRKEKEKGRWWVFWA</sequence>
<proteinExistence type="predicted"/>
<keyword evidence="3" id="KW-1185">Reference proteome</keyword>
<feature type="region of interest" description="Disordered" evidence="1">
    <location>
        <begin position="1"/>
        <end position="64"/>
    </location>
</feature>
<dbReference type="AlphaFoldDB" id="A0AAD6XU69"/>
<name>A0AAD6XU69_9AGAR</name>
<feature type="compositionally biased region" description="Low complexity" evidence="1">
    <location>
        <begin position="388"/>
        <end position="406"/>
    </location>
</feature>
<feature type="compositionally biased region" description="Low complexity" evidence="1">
    <location>
        <begin position="342"/>
        <end position="355"/>
    </location>
</feature>
<protein>
    <submittedName>
        <fullName evidence="2">Uncharacterized protein</fullName>
    </submittedName>
</protein>
<dbReference type="EMBL" id="JARJCN010000006">
    <property type="protein sequence ID" value="KAJ7100121.1"/>
    <property type="molecule type" value="Genomic_DNA"/>
</dbReference>
<feature type="compositionally biased region" description="Basic and acidic residues" evidence="1">
    <location>
        <begin position="841"/>
        <end position="858"/>
    </location>
</feature>
<accession>A0AAD6XU69</accession>
<feature type="region of interest" description="Disordered" evidence="1">
    <location>
        <begin position="424"/>
        <end position="453"/>
    </location>
</feature>
<feature type="region of interest" description="Disordered" evidence="1">
    <location>
        <begin position="336"/>
        <end position="363"/>
    </location>
</feature>
<comment type="caution">
    <text evidence="2">The sequence shown here is derived from an EMBL/GenBank/DDBJ whole genome shotgun (WGS) entry which is preliminary data.</text>
</comment>
<feature type="compositionally biased region" description="Low complexity" evidence="1">
    <location>
        <begin position="493"/>
        <end position="502"/>
    </location>
</feature>
<feature type="compositionally biased region" description="Low complexity" evidence="1">
    <location>
        <begin position="798"/>
        <end position="823"/>
    </location>
</feature>
<gene>
    <name evidence="2" type="ORF">B0H15DRAFT_508982</name>
</gene>
<feature type="compositionally biased region" description="Low complexity" evidence="1">
    <location>
        <begin position="253"/>
        <end position="272"/>
    </location>
</feature>
<feature type="compositionally biased region" description="Low complexity" evidence="1">
    <location>
        <begin position="699"/>
        <end position="741"/>
    </location>
</feature>
<feature type="region of interest" description="Disordered" evidence="1">
    <location>
        <begin position="214"/>
        <end position="234"/>
    </location>
</feature>
<feature type="compositionally biased region" description="Low complexity" evidence="1">
    <location>
        <begin position="669"/>
        <end position="683"/>
    </location>
</feature>
<feature type="compositionally biased region" description="Gly residues" evidence="1">
    <location>
        <begin position="577"/>
        <end position="586"/>
    </location>
</feature>
<feature type="compositionally biased region" description="Low complexity" evidence="1">
    <location>
        <begin position="634"/>
        <end position="660"/>
    </location>
</feature>
<evidence type="ECO:0000256" key="1">
    <source>
        <dbReference type="SAM" id="MobiDB-lite"/>
    </source>
</evidence>
<feature type="region of interest" description="Disordered" evidence="1">
    <location>
        <begin position="489"/>
        <end position="523"/>
    </location>
</feature>
<feature type="compositionally biased region" description="Low complexity" evidence="1">
    <location>
        <begin position="42"/>
        <end position="52"/>
    </location>
</feature>
<feature type="region of interest" description="Disordered" evidence="1">
    <location>
        <begin position="253"/>
        <end position="290"/>
    </location>
</feature>
<feature type="region of interest" description="Disordered" evidence="1">
    <location>
        <begin position="381"/>
        <end position="406"/>
    </location>
</feature>
<evidence type="ECO:0000313" key="3">
    <source>
        <dbReference type="Proteomes" id="UP001222325"/>
    </source>
</evidence>
<organism evidence="2 3">
    <name type="scientific">Mycena belliarum</name>
    <dbReference type="NCBI Taxonomy" id="1033014"/>
    <lineage>
        <taxon>Eukaryota</taxon>
        <taxon>Fungi</taxon>
        <taxon>Dikarya</taxon>
        <taxon>Basidiomycota</taxon>
        <taxon>Agaricomycotina</taxon>
        <taxon>Agaricomycetes</taxon>
        <taxon>Agaricomycetidae</taxon>
        <taxon>Agaricales</taxon>
        <taxon>Marasmiineae</taxon>
        <taxon>Mycenaceae</taxon>
        <taxon>Mycena</taxon>
    </lineage>
</organism>
<evidence type="ECO:0000313" key="2">
    <source>
        <dbReference type="EMBL" id="KAJ7100121.1"/>
    </source>
</evidence>
<feature type="compositionally biased region" description="Pro residues" evidence="1">
    <location>
        <begin position="223"/>
        <end position="234"/>
    </location>
</feature>
<dbReference type="Proteomes" id="UP001222325">
    <property type="component" value="Unassembled WGS sequence"/>
</dbReference>
<feature type="compositionally biased region" description="Low complexity" evidence="1">
    <location>
        <begin position="1"/>
        <end position="15"/>
    </location>
</feature>
<feature type="compositionally biased region" description="Basic and acidic residues" evidence="1">
    <location>
        <begin position="591"/>
        <end position="611"/>
    </location>
</feature>
<feature type="region of interest" description="Disordered" evidence="1">
    <location>
        <begin position="564"/>
        <end position="864"/>
    </location>
</feature>